<reference evidence="2" key="1">
    <citation type="journal article" date="2020" name="Cell">
        <title>Large-Scale Comparative Analyses of Tick Genomes Elucidate Their Genetic Diversity and Vector Capacities.</title>
        <authorList>
            <consortium name="Tick Genome and Microbiome Consortium (TIGMIC)"/>
            <person name="Jia N."/>
            <person name="Wang J."/>
            <person name="Shi W."/>
            <person name="Du L."/>
            <person name="Sun Y."/>
            <person name="Zhan W."/>
            <person name="Jiang J.F."/>
            <person name="Wang Q."/>
            <person name="Zhang B."/>
            <person name="Ji P."/>
            <person name="Bell-Sakyi L."/>
            <person name="Cui X.M."/>
            <person name="Yuan T.T."/>
            <person name="Jiang B.G."/>
            <person name="Yang W.F."/>
            <person name="Lam T.T."/>
            <person name="Chang Q.C."/>
            <person name="Ding S.J."/>
            <person name="Wang X.J."/>
            <person name="Zhu J.G."/>
            <person name="Ruan X.D."/>
            <person name="Zhao L."/>
            <person name="Wei J.T."/>
            <person name="Ye R.Z."/>
            <person name="Que T.C."/>
            <person name="Du C.H."/>
            <person name="Zhou Y.H."/>
            <person name="Cheng J.X."/>
            <person name="Dai P.F."/>
            <person name="Guo W.B."/>
            <person name="Han X.H."/>
            <person name="Huang E.J."/>
            <person name="Li L.F."/>
            <person name="Wei W."/>
            <person name="Gao Y.C."/>
            <person name="Liu J.Z."/>
            <person name="Shao H.Z."/>
            <person name="Wang X."/>
            <person name="Wang C.C."/>
            <person name="Yang T.C."/>
            <person name="Huo Q.B."/>
            <person name="Li W."/>
            <person name="Chen H.Y."/>
            <person name="Chen S.E."/>
            <person name="Zhou L.G."/>
            <person name="Ni X.B."/>
            <person name="Tian J.H."/>
            <person name="Sheng Y."/>
            <person name="Liu T."/>
            <person name="Pan Y.S."/>
            <person name="Xia L.Y."/>
            <person name="Li J."/>
            <person name="Zhao F."/>
            <person name="Cao W.C."/>
        </authorList>
    </citation>
    <scope>NUCLEOTIDE SEQUENCE</scope>
    <source>
        <strain evidence="2">Rsan-2018</strain>
    </source>
</reference>
<keyword evidence="3" id="KW-1185">Reference proteome</keyword>
<name>A0A9D4TBY1_RHISA</name>
<proteinExistence type="predicted"/>
<gene>
    <name evidence="2" type="ORF">HPB52_022869</name>
</gene>
<evidence type="ECO:0000313" key="3">
    <source>
        <dbReference type="Proteomes" id="UP000821837"/>
    </source>
</evidence>
<feature type="region of interest" description="Disordered" evidence="1">
    <location>
        <begin position="131"/>
        <end position="208"/>
    </location>
</feature>
<feature type="compositionally biased region" description="Polar residues" evidence="1">
    <location>
        <begin position="246"/>
        <end position="255"/>
    </location>
</feature>
<reference evidence="2" key="2">
    <citation type="submission" date="2021-09" db="EMBL/GenBank/DDBJ databases">
        <authorList>
            <person name="Jia N."/>
            <person name="Wang J."/>
            <person name="Shi W."/>
            <person name="Du L."/>
            <person name="Sun Y."/>
            <person name="Zhan W."/>
            <person name="Jiang J."/>
            <person name="Wang Q."/>
            <person name="Zhang B."/>
            <person name="Ji P."/>
            <person name="Sakyi L.B."/>
            <person name="Cui X."/>
            <person name="Yuan T."/>
            <person name="Jiang B."/>
            <person name="Yang W."/>
            <person name="Lam T.T.-Y."/>
            <person name="Chang Q."/>
            <person name="Ding S."/>
            <person name="Wang X."/>
            <person name="Zhu J."/>
            <person name="Ruan X."/>
            <person name="Zhao L."/>
            <person name="Wei J."/>
            <person name="Que T."/>
            <person name="Du C."/>
            <person name="Cheng J."/>
            <person name="Dai P."/>
            <person name="Han X."/>
            <person name="Huang E."/>
            <person name="Gao Y."/>
            <person name="Liu J."/>
            <person name="Shao H."/>
            <person name="Ye R."/>
            <person name="Li L."/>
            <person name="Wei W."/>
            <person name="Wang X."/>
            <person name="Wang C."/>
            <person name="Huo Q."/>
            <person name="Li W."/>
            <person name="Guo W."/>
            <person name="Chen H."/>
            <person name="Chen S."/>
            <person name="Zhou L."/>
            <person name="Zhou L."/>
            <person name="Ni X."/>
            <person name="Tian J."/>
            <person name="Zhou Y."/>
            <person name="Sheng Y."/>
            <person name="Liu T."/>
            <person name="Pan Y."/>
            <person name="Xia L."/>
            <person name="Li J."/>
            <person name="Zhao F."/>
            <person name="Cao W."/>
        </authorList>
    </citation>
    <scope>NUCLEOTIDE SEQUENCE</scope>
    <source>
        <strain evidence="2">Rsan-2018</strain>
        <tissue evidence="2">Larvae</tissue>
    </source>
</reference>
<feature type="compositionally biased region" description="Polar residues" evidence="1">
    <location>
        <begin position="92"/>
        <end position="113"/>
    </location>
</feature>
<feature type="compositionally biased region" description="Basic residues" evidence="1">
    <location>
        <begin position="256"/>
        <end position="267"/>
    </location>
</feature>
<comment type="caution">
    <text evidence="2">The sequence shown here is derived from an EMBL/GenBank/DDBJ whole genome shotgun (WGS) entry which is preliminary data.</text>
</comment>
<sequence length="279" mass="30102">MLPSLCPPVKPFKSAYPRAWFLQLGAFLALNGVTEQPLMHAVLLNALPSTWIPAPDHPPDEVQDVPASMNWSIERYVISQPSAEVPSRVPATRTSSPTSTVRDTLEPSESATGTLPHASKVDADIVLSATRPPIAESPTAEVEAPNQRWPEFRDAATMTDAPEDDSRPHMPRLPEADIEHADRRTSPRSPTTDGLTSTGALTDNPPESTPVGFHVIPPAEFLTWDANQQDCILNAGTLDTIASTTDHTAGTSASRAHSRHPVHDRKAHQVTVGPVWVGP</sequence>
<organism evidence="2 3">
    <name type="scientific">Rhipicephalus sanguineus</name>
    <name type="common">Brown dog tick</name>
    <name type="synonym">Ixodes sanguineus</name>
    <dbReference type="NCBI Taxonomy" id="34632"/>
    <lineage>
        <taxon>Eukaryota</taxon>
        <taxon>Metazoa</taxon>
        <taxon>Ecdysozoa</taxon>
        <taxon>Arthropoda</taxon>
        <taxon>Chelicerata</taxon>
        <taxon>Arachnida</taxon>
        <taxon>Acari</taxon>
        <taxon>Parasitiformes</taxon>
        <taxon>Ixodida</taxon>
        <taxon>Ixodoidea</taxon>
        <taxon>Ixodidae</taxon>
        <taxon>Rhipicephalinae</taxon>
        <taxon>Rhipicephalus</taxon>
        <taxon>Rhipicephalus</taxon>
    </lineage>
</organism>
<accession>A0A9D4TBY1</accession>
<feature type="region of interest" description="Disordered" evidence="1">
    <location>
        <begin position="246"/>
        <end position="267"/>
    </location>
</feature>
<dbReference type="Proteomes" id="UP000821837">
    <property type="component" value="Chromosome 1"/>
</dbReference>
<feature type="compositionally biased region" description="Basic and acidic residues" evidence="1">
    <location>
        <begin position="164"/>
        <end position="185"/>
    </location>
</feature>
<protein>
    <submittedName>
        <fullName evidence="2">Uncharacterized protein</fullName>
    </submittedName>
</protein>
<evidence type="ECO:0000256" key="1">
    <source>
        <dbReference type="SAM" id="MobiDB-lite"/>
    </source>
</evidence>
<feature type="region of interest" description="Disordered" evidence="1">
    <location>
        <begin position="84"/>
        <end position="119"/>
    </location>
</feature>
<feature type="compositionally biased region" description="Polar residues" evidence="1">
    <location>
        <begin position="187"/>
        <end position="201"/>
    </location>
</feature>
<evidence type="ECO:0000313" key="2">
    <source>
        <dbReference type="EMBL" id="KAH7984595.1"/>
    </source>
</evidence>
<dbReference type="AlphaFoldDB" id="A0A9D4TBY1"/>
<dbReference type="EMBL" id="JABSTV010001245">
    <property type="protein sequence ID" value="KAH7984595.1"/>
    <property type="molecule type" value="Genomic_DNA"/>
</dbReference>